<dbReference type="InterPro" id="IPR001635">
    <property type="entry name" value="Flag_hook_Flik"/>
</dbReference>
<sequence>MMAQHGPRTAYIQLDPPELGAMQIRVHLQGQDQVSISFTSANPVVREALEQQMPRLREMFADQGLNLQDSSVSDEARQQGSGQRDQADSFGRQGGYGGGEGSDAEPLPVPSVAVGLVDYYA</sequence>
<dbReference type="CDD" id="cd17470">
    <property type="entry name" value="T3SS_Flik_C"/>
    <property type="match status" value="1"/>
</dbReference>
<organism evidence="6 7">
    <name type="scientific">Marinobacterium sediminicola</name>
    <dbReference type="NCBI Taxonomy" id="518898"/>
    <lineage>
        <taxon>Bacteria</taxon>
        <taxon>Pseudomonadati</taxon>
        <taxon>Pseudomonadota</taxon>
        <taxon>Gammaproteobacteria</taxon>
        <taxon>Oceanospirillales</taxon>
        <taxon>Oceanospirillaceae</taxon>
        <taxon>Marinobacterium</taxon>
    </lineage>
</organism>
<evidence type="ECO:0000256" key="3">
    <source>
        <dbReference type="ARBA" id="ARBA00022795"/>
    </source>
</evidence>
<name>A0ABY1RYD9_9GAMM</name>
<dbReference type="Gene3D" id="3.30.750.140">
    <property type="match status" value="1"/>
</dbReference>
<evidence type="ECO:0000256" key="4">
    <source>
        <dbReference type="SAM" id="MobiDB-lite"/>
    </source>
</evidence>
<keyword evidence="3" id="KW-1005">Bacterial flagellum biogenesis</keyword>
<feature type="compositionally biased region" description="Gly residues" evidence="4">
    <location>
        <begin position="92"/>
        <end position="101"/>
    </location>
</feature>
<feature type="domain" description="Flagellar hook-length control protein-like C-terminal" evidence="5">
    <location>
        <begin position="2"/>
        <end position="80"/>
    </location>
</feature>
<evidence type="ECO:0000256" key="1">
    <source>
        <dbReference type="ARBA" id="ARBA00003944"/>
    </source>
</evidence>
<dbReference type="InterPro" id="IPR038610">
    <property type="entry name" value="FliK-like_C_sf"/>
</dbReference>
<feature type="region of interest" description="Disordered" evidence="4">
    <location>
        <begin position="61"/>
        <end position="109"/>
    </location>
</feature>
<dbReference type="PANTHER" id="PTHR37533">
    <property type="entry name" value="FLAGELLAR HOOK-LENGTH CONTROL PROTEIN"/>
    <property type="match status" value="1"/>
</dbReference>
<evidence type="ECO:0000313" key="7">
    <source>
        <dbReference type="Proteomes" id="UP001159257"/>
    </source>
</evidence>
<gene>
    <name evidence="6" type="ORF">SAMN04487964_103239</name>
</gene>
<dbReference type="PRINTS" id="PR01007">
    <property type="entry name" value="FLGHOOKFLIK"/>
</dbReference>
<evidence type="ECO:0000256" key="2">
    <source>
        <dbReference type="ARBA" id="ARBA00009149"/>
    </source>
</evidence>
<dbReference type="InterPro" id="IPR021136">
    <property type="entry name" value="Flagellar_hook_control-like_C"/>
</dbReference>
<keyword evidence="7" id="KW-1185">Reference proteome</keyword>
<dbReference type="EMBL" id="FXWV01000003">
    <property type="protein sequence ID" value="SMR73296.1"/>
    <property type="molecule type" value="Genomic_DNA"/>
</dbReference>
<evidence type="ECO:0000313" key="6">
    <source>
        <dbReference type="EMBL" id="SMR73296.1"/>
    </source>
</evidence>
<feature type="compositionally biased region" description="Polar residues" evidence="4">
    <location>
        <begin position="65"/>
        <end position="84"/>
    </location>
</feature>
<dbReference type="Proteomes" id="UP001159257">
    <property type="component" value="Unassembled WGS sequence"/>
</dbReference>
<dbReference type="InterPro" id="IPR052563">
    <property type="entry name" value="FliK"/>
</dbReference>
<dbReference type="Pfam" id="PF02120">
    <property type="entry name" value="Flg_hook"/>
    <property type="match status" value="1"/>
</dbReference>
<proteinExistence type="inferred from homology"/>
<protein>
    <submittedName>
        <fullName evidence="6">Hook-length control protein FliK</fullName>
    </submittedName>
</protein>
<comment type="caution">
    <text evidence="6">The sequence shown here is derived from an EMBL/GenBank/DDBJ whole genome shotgun (WGS) entry which is preliminary data.</text>
</comment>
<accession>A0ABY1RYD9</accession>
<comment type="similarity">
    <text evidence="2">Belongs to the FliK family.</text>
</comment>
<comment type="function">
    <text evidence="1">Controls the length of the flagellar hook.</text>
</comment>
<dbReference type="PANTHER" id="PTHR37533:SF2">
    <property type="entry name" value="FLAGELLAR HOOK-LENGTH CONTROL PROTEIN"/>
    <property type="match status" value="1"/>
</dbReference>
<evidence type="ECO:0000259" key="5">
    <source>
        <dbReference type="Pfam" id="PF02120"/>
    </source>
</evidence>
<reference evidence="6 7" key="1">
    <citation type="submission" date="2017-05" db="EMBL/GenBank/DDBJ databases">
        <authorList>
            <person name="Varghese N."/>
            <person name="Submissions S."/>
        </authorList>
    </citation>
    <scope>NUCLEOTIDE SEQUENCE [LARGE SCALE GENOMIC DNA]</scope>
    <source>
        <strain evidence="6 7">CGMCC 1.7287</strain>
    </source>
</reference>